<dbReference type="RefSeq" id="XP_033462269.1">
    <property type="nucleotide sequence ID" value="XM_033601082.1"/>
</dbReference>
<dbReference type="PROSITE" id="PS50178">
    <property type="entry name" value="ZF_FYVE"/>
    <property type="match status" value="1"/>
</dbReference>
<evidence type="ECO:0000256" key="1">
    <source>
        <dbReference type="ARBA" id="ARBA00022723"/>
    </source>
</evidence>
<keyword evidence="2 4" id="KW-0863">Zinc-finger</keyword>
<dbReference type="InterPro" id="IPR017455">
    <property type="entry name" value="Znf_FYVE-rel"/>
</dbReference>
<dbReference type="OrthoDB" id="660555at2759"/>
<feature type="non-terminal residue" evidence="8">
    <location>
        <position position="117"/>
    </location>
</feature>
<dbReference type="InterPro" id="IPR013083">
    <property type="entry name" value="Znf_RING/FYVE/PHD"/>
</dbReference>
<evidence type="ECO:0000256" key="2">
    <source>
        <dbReference type="ARBA" id="ARBA00022771"/>
    </source>
</evidence>
<evidence type="ECO:0000256" key="4">
    <source>
        <dbReference type="PROSITE-ProRule" id="PRU00091"/>
    </source>
</evidence>
<feature type="compositionally biased region" description="Low complexity" evidence="5">
    <location>
        <begin position="20"/>
        <end position="31"/>
    </location>
</feature>
<sequence length="117" mass="12928">MSGSGEHHSGHSRDTAIDLTSSPSATTATPSRYSQSIRLAQARAAAFTRNELPSLPDPHNSQRSSEIGLPQWQADADASHCPVCENEFTFWYRKHHCRKCGRVVCATCSPHRITIPR</sequence>
<dbReference type="PANTHER" id="PTHR39490">
    <property type="entry name" value="ARRESTIN DOMAIN-CONTAINING PROTEIN D"/>
    <property type="match status" value="1"/>
</dbReference>
<dbReference type="InterPro" id="IPR052113">
    <property type="entry name" value="FYVE-type_Zinc_Finger"/>
</dbReference>
<keyword evidence="7" id="KW-1185">Reference proteome</keyword>
<dbReference type="Pfam" id="PF01363">
    <property type="entry name" value="FYVE"/>
    <property type="match status" value="1"/>
</dbReference>
<evidence type="ECO:0000259" key="6">
    <source>
        <dbReference type="PROSITE" id="PS50178"/>
    </source>
</evidence>
<name>A0A6J3MBI6_9PEZI</name>
<dbReference type="GeneID" id="54358882"/>
<dbReference type="Gene3D" id="3.30.40.10">
    <property type="entry name" value="Zinc/RING finger domain, C3HC4 (zinc finger)"/>
    <property type="match status" value="1"/>
</dbReference>
<feature type="region of interest" description="Disordered" evidence="5">
    <location>
        <begin position="48"/>
        <end position="71"/>
    </location>
</feature>
<feature type="region of interest" description="Disordered" evidence="5">
    <location>
        <begin position="1"/>
        <end position="34"/>
    </location>
</feature>
<dbReference type="GO" id="GO:0008270">
    <property type="term" value="F:zinc ion binding"/>
    <property type="evidence" value="ECO:0007669"/>
    <property type="project" value="UniProtKB-KW"/>
</dbReference>
<evidence type="ECO:0000256" key="5">
    <source>
        <dbReference type="SAM" id="MobiDB-lite"/>
    </source>
</evidence>
<dbReference type="Proteomes" id="UP000504637">
    <property type="component" value="Unplaced"/>
</dbReference>
<reference evidence="8" key="2">
    <citation type="submission" date="2020-04" db="EMBL/GenBank/DDBJ databases">
        <authorList>
            <consortium name="NCBI Genome Project"/>
        </authorList>
    </citation>
    <scope>NUCLEOTIDE SEQUENCE</scope>
    <source>
        <strain evidence="8">CBS 342.82</strain>
    </source>
</reference>
<protein>
    <recommendedName>
        <fullName evidence="6">FYVE-type domain-containing protein</fullName>
    </recommendedName>
</protein>
<gene>
    <name evidence="8" type="ORF">K489DRAFT_315338</name>
</gene>
<organism evidence="8">
    <name type="scientific">Dissoconium aciculare CBS 342.82</name>
    <dbReference type="NCBI Taxonomy" id="1314786"/>
    <lineage>
        <taxon>Eukaryota</taxon>
        <taxon>Fungi</taxon>
        <taxon>Dikarya</taxon>
        <taxon>Ascomycota</taxon>
        <taxon>Pezizomycotina</taxon>
        <taxon>Dothideomycetes</taxon>
        <taxon>Dothideomycetidae</taxon>
        <taxon>Mycosphaerellales</taxon>
        <taxon>Dissoconiaceae</taxon>
        <taxon>Dissoconium</taxon>
    </lineage>
</organism>
<evidence type="ECO:0000313" key="8">
    <source>
        <dbReference type="RefSeq" id="XP_033462269.1"/>
    </source>
</evidence>
<dbReference type="InterPro" id="IPR011011">
    <property type="entry name" value="Znf_FYVE_PHD"/>
</dbReference>
<reference evidence="8" key="1">
    <citation type="submission" date="2020-01" db="EMBL/GenBank/DDBJ databases">
        <authorList>
            <consortium name="DOE Joint Genome Institute"/>
            <person name="Haridas S."/>
            <person name="Albert R."/>
            <person name="Binder M."/>
            <person name="Bloem J."/>
            <person name="Labutti K."/>
            <person name="Salamov A."/>
            <person name="Andreopoulos B."/>
            <person name="Baker S.E."/>
            <person name="Barry K."/>
            <person name="Bills G."/>
            <person name="Bluhm B.H."/>
            <person name="Cannon C."/>
            <person name="Castanera R."/>
            <person name="Culley D.E."/>
            <person name="Daum C."/>
            <person name="Ezra D."/>
            <person name="Gonzalez J.B."/>
            <person name="Henrissat B."/>
            <person name="Kuo A."/>
            <person name="Liang C."/>
            <person name="Lipzen A."/>
            <person name="Lutzoni F."/>
            <person name="Magnuson J."/>
            <person name="Mondo S."/>
            <person name="Nolan M."/>
            <person name="Ohm R."/>
            <person name="Pangilinan J."/>
            <person name="Park H.-J."/>
            <person name="Ramirez L."/>
            <person name="Alfaro M."/>
            <person name="Sun H."/>
            <person name="Tritt A."/>
            <person name="Yoshinaga Y."/>
            <person name="Zwiers L.-H."/>
            <person name="Turgeon B.G."/>
            <person name="Goodwin S.B."/>
            <person name="Spatafora J.W."/>
            <person name="Crous P.W."/>
            <person name="Grigoriev I.V."/>
        </authorList>
    </citation>
    <scope>NUCLEOTIDE SEQUENCE</scope>
    <source>
        <strain evidence="8">CBS 342.82</strain>
    </source>
</reference>
<accession>A0A6J3MBI6</accession>
<feature type="compositionally biased region" description="Basic and acidic residues" evidence="5">
    <location>
        <begin position="1"/>
        <end position="16"/>
    </location>
</feature>
<proteinExistence type="predicted"/>
<feature type="domain" description="FYVE-type" evidence="6">
    <location>
        <begin position="75"/>
        <end position="117"/>
    </location>
</feature>
<dbReference type="PANTHER" id="PTHR39490:SF8">
    <property type="entry name" value="ZINC FINGER FYVE DOMAIN-CONTAINING PROTEIN 21"/>
    <property type="match status" value="1"/>
</dbReference>
<dbReference type="SUPFAM" id="SSF57903">
    <property type="entry name" value="FYVE/PHD zinc finger"/>
    <property type="match status" value="1"/>
</dbReference>
<dbReference type="AlphaFoldDB" id="A0A6J3MBI6"/>
<dbReference type="InterPro" id="IPR000306">
    <property type="entry name" value="Znf_FYVE"/>
</dbReference>
<evidence type="ECO:0000313" key="7">
    <source>
        <dbReference type="Proteomes" id="UP000504637"/>
    </source>
</evidence>
<keyword evidence="1" id="KW-0479">Metal-binding</keyword>
<dbReference type="SMART" id="SM00064">
    <property type="entry name" value="FYVE"/>
    <property type="match status" value="1"/>
</dbReference>
<keyword evidence="3" id="KW-0862">Zinc</keyword>
<evidence type="ECO:0000256" key="3">
    <source>
        <dbReference type="ARBA" id="ARBA00022833"/>
    </source>
</evidence>
<reference evidence="8" key="3">
    <citation type="submission" date="2025-08" db="UniProtKB">
        <authorList>
            <consortium name="RefSeq"/>
        </authorList>
    </citation>
    <scope>IDENTIFICATION</scope>
    <source>
        <strain evidence="8">CBS 342.82</strain>
    </source>
</reference>